<proteinExistence type="predicted"/>
<organism evidence="1 2">
    <name type="scientific">Papaver atlanticum</name>
    <dbReference type="NCBI Taxonomy" id="357466"/>
    <lineage>
        <taxon>Eukaryota</taxon>
        <taxon>Viridiplantae</taxon>
        <taxon>Streptophyta</taxon>
        <taxon>Embryophyta</taxon>
        <taxon>Tracheophyta</taxon>
        <taxon>Spermatophyta</taxon>
        <taxon>Magnoliopsida</taxon>
        <taxon>Ranunculales</taxon>
        <taxon>Papaveraceae</taxon>
        <taxon>Papaveroideae</taxon>
        <taxon>Papaver</taxon>
    </lineage>
</organism>
<comment type="caution">
    <text evidence="1">The sequence shown here is derived from an EMBL/GenBank/DDBJ whole genome shotgun (WGS) entry which is preliminary data.</text>
</comment>
<accession>A0AAD4SGJ4</accession>
<reference evidence="1" key="1">
    <citation type="submission" date="2022-04" db="EMBL/GenBank/DDBJ databases">
        <title>A functionally conserved STORR gene fusion in Papaver species that diverged 16.8 million years ago.</title>
        <authorList>
            <person name="Catania T."/>
        </authorList>
    </citation>
    <scope>NUCLEOTIDE SEQUENCE</scope>
    <source>
        <strain evidence="1">S-188037</strain>
    </source>
</reference>
<feature type="non-terminal residue" evidence="1">
    <location>
        <position position="51"/>
    </location>
</feature>
<dbReference type="EMBL" id="JAJJMB010010985">
    <property type="protein sequence ID" value="KAI3905413.1"/>
    <property type="molecule type" value="Genomic_DNA"/>
</dbReference>
<protein>
    <submittedName>
        <fullName evidence="1">Uncharacterized protein</fullName>
    </submittedName>
</protein>
<dbReference type="AlphaFoldDB" id="A0AAD4SGJ4"/>
<evidence type="ECO:0000313" key="1">
    <source>
        <dbReference type="EMBL" id="KAI3905413.1"/>
    </source>
</evidence>
<keyword evidence="2" id="KW-1185">Reference proteome</keyword>
<evidence type="ECO:0000313" key="2">
    <source>
        <dbReference type="Proteomes" id="UP001202328"/>
    </source>
</evidence>
<name>A0AAD4SGJ4_9MAGN</name>
<gene>
    <name evidence="1" type="ORF">MKW98_013211</name>
</gene>
<dbReference type="Proteomes" id="UP001202328">
    <property type="component" value="Unassembled WGS sequence"/>
</dbReference>
<sequence>VLELENHHMDIMLRLLFGGNACEVPQSMGGSELKFLENGSCYCFDGLLLEH</sequence>